<dbReference type="InterPro" id="IPR006336">
    <property type="entry name" value="GCS2"/>
</dbReference>
<reference evidence="2 3" key="1">
    <citation type="submission" date="2020-10" db="EMBL/GenBank/DDBJ databases">
        <title>Connecting structure to function with the recovery of over 1000 high-quality activated sludge metagenome-assembled genomes encoding full-length rRNA genes using long-read sequencing.</title>
        <authorList>
            <person name="Singleton C.M."/>
            <person name="Petriglieri F."/>
            <person name="Kristensen J.M."/>
            <person name="Kirkegaard R.H."/>
            <person name="Michaelsen T.Y."/>
            <person name="Andersen M.H."/>
            <person name="Karst S.M."/>
            <person name="Dueholm M.S."/>
            <person name="Nielsen P.H."/>
            <person name="Albertsen M."/>
        </authorList>
    </citation>
    <scope>NUCLEOTIDE SEQUENCE [LARGE SCALE GENOMIC DNA]</scope>
    <source>
        <strain evidence="2">AalE_18-Q3-R2-46_BAT3C.188</strain>
    </source>
</reference>
<dbReference type="Gene3D" id="3.30.590.20">
    <property type="match status" value="1"/>
</dbReference>
<dbReference type="Proteomes" id="UP000718281">
    <property type="component" value="Unassembled WGS sequence"/>
</dbReference>
<dbReference type="InterPro" id="IPR014746">
    <property type="entry name" value="Gln_synth/guanido_kin_cat_dom"/>
</dbReference>
<gene>
    <name evidence="2" type="ORF">IPF40_03365</name>
</gene>
<dbReference type="PANTHER" id="PTHR36510:SF3">
    <property type="entry name" value="CONSERVED PROTEIN"/>
    <property type="match status" value="1"/>
</dbReference>
<sequence>MGQDIESITYTREQRQRFRQKVHLCLDVFERMLAYSQFDFERPMTGMEIELNLTGSDFRPKMDNALVLERIADPEYQTELARYNIEFNVKPRELGGDSMLSLEGDLRASLNRAHETSAEVGSKIVMVGILPTVTLDDFAGDWMSANARYHALNDAMLGARGEDVHLDIEGPTGEHLERYFDSLAPEAACTSMQLHLQVAPLSFADHWNAAQALAGAQLALAANSPFFLGKRLWAESRIPVFSQAVDTRSPELKNQGVRPRVWFGERWITSIFDLFEENVRYFPALLPETTDEDPSAVLDAGGVPALAEMRLHNGTVYRWNRPIYDIGGGRPHVRVENRVLPAGPTIVDTLANAAFYYGALRMLAQEDRPVWSRMSFAAAEDNFLAGARDGLEAKLYWPGRGDLPATELILRHLLPLANEGLRDWGVSTEARDRYLSVIEGRCLTGVNGATWQTATVAALEERGIPREEALRQMVATYSEHMHANTPVHTWPMP</sequence>
<comment type="catalytic activity">
    <reaction evidence="1">
        <text>L-cysteine + L-glutamate + ATP = gamma-L-glutamyl-L-cysteine + ADP + phosphate + H(+)</text>
        <dbReference type="Rhea" id="RHEA:13285"/>
        <dbReference type="ChEBI" id="CHEBI:15378"/>
        <dbReference type="ChEBI" id="CHEBI:29985"/>
        <dbReference type="ChEBI" id="CHEBI:30616"/>
        <dbReference type="ChEBI" id="CHEBI:35235"/>
        <dbReference type="ChEBI" id="CHEBI:43474"/>
        <dbReference type="ChEBI" id="CHEBI:58173"/>
        <dbReference type="ChEBI" id="CHEBI:456216"/>
        <dbReference type="EC" id="6.3.2.2"/>
    </reaction>
</comment>
<comment type="caution">
    <text evidence="2">The sequence shown here is derived from an EMBL/GenBank/DDBJ whole genome shotgun (WGS) entry which is preliminary data.</text>
</comment>
<dbReference type="PANTHER" id="PTHR36510">
    <property type="entry name" value="GLUTAMATE--CYSTEINE LIGASE 2-RELATED"/>
    <property type="match status" value="1"/>
</dbReference>
<accession>A0A934X4E9</accession>
<dbReference type="PIRSF" id="PIRSF012666">
    <property type="entry name" value="UCP012666"/>
    <property type="match status" value="1"/>
</dbReference>
<dbReference type="EMBL" id="JADIXZ010000003">
    <property type="protein sequence ID" value="MBK6300113.1"/>
    <property type="molecule type" value="Genomic_DNA"/>
</dbReference>
<evidence type="ECO:0000313" key="2">
    <source>
        <dbReference type="EMBL" id="MBK6300113.1"/>
    </source>
</evidence>
<dbReference type="AlphaFoldDB" id="A0A934X4E9"/>
<dbReference type="SUPFAM" id="SSF55931">
    <property type="entry name" value="Glutamine synthetase/guanido kinase"/>
    <property type="match status" value="1"/>
</dbReference>
<dbReference type="Pfam" id="PF04107">
    <property type="entry name" value="GCS2"/>
    <property type="match status" value="1"/>
</dbReference>
<evidence type="ECO:0000313" key="3">
    <source>
        <dbReference type="Proteomes" id="UP000718281"/>
    </source>
</evidence>
<keyword evidence="2" id="KW-0436">Ligase</keyword>
<dbReference type="InterPro" id="IPR016602">
    <property type="entry name" value="UCP012666"/>
</dbReference>
<dbReference type="GO" id="GO:0016879">
    <property type="term" value="F:ligase activity, forming carbon-nitrogen bonds"/>
    <property type="evidence" value="ECO:0007669"/>
    <property type="project" value="TreeGrafter"/>
</dbReference>
<evidence type="ECO:0000256" key="1">
    <source>
        <dbReference type="ARBA" id="ARBA00048819"/>
    </source>
</evidence>
<proteinExistence type="predicted"/>
<organism evidence="2 3">
    <name type="scientific">Candidatus Phosphoribacter hodrii</name>
    <dbReference type="NCBI Taxonomy" id="2953743"/>
    <lineage>
        <taxon>Bacteria</taxon>
        <taxon>Bacillati</taxon>
        <taxon>Actinomycetota</taxon>
        <taxon>Actinomycetes</taxon>
        <taxon>Micrococcales</taxon>
        <taxon>Dermatophilaceae</taxon>
        <taxon>Candidatus Phosphoribacter</taxon>
    </lineage>
</organism>
<name>A0A934X4E9_9MICO</name>
<dbReference type="InterPro" id="IPR050141">
    <property type="entry name" value="GCL_type2/YbdK_subfam"/>
</dbReference>
<protein>
    <submittedName>
        <fullName evidence="2">Glutamate--cysteine ligase</fullName>
    </submittedName>
</protein>